<dbReference type="SMART" id="SM00471">
    <property type="entry name" value="HDc"/>
    <property type="match status" value="1"/>
</dbReference>
<organism evidence="2 3">
    <name type="scientific">Pseudonocardia eucalypti</name>
    <dbReference type="NCBI Taxonomy" id="648755"/>
    <lineage>
        <taxon>Bacteria</taxon>
        <taxon>Bacillati</taxon>
        <taxon>Actinomycetota</taxon>
        <taxon>Actinomycetes</taxon>
        <taxon>Pseudonocardiales</taxon>
        <taxon>Pseudonocardiaceae</taxon>
        <taxon>Pseudonocardia</taxon>
    </lineage>
</organism>
<feature type="domain" description="HD/PDEase" evidence="1">
    <location>
        <begin position="30"/>
        <end position="186"/>
    </location>
</feature>
<gene>
    <name evidence="2" type="ORF">GCM10023321_51500</name>
</gene>
<dbReference type="Proteomes" id="UP001428817">
    <property type="component" value="Unassembled WGS sequence"/>
</dbReference>
<reference evidence="3" key="1">
    <citation type="journal article" date="2019" name="Int. J. Syst. Evol. Microbiol.">
        <title>The Global Catalogue of Microorganisms (GCM) 10K type strain sequencing project: providing services to taxonomists for standard genome sequencing and annotation.</title>
        <authorList>
            <consortium name="The Broad Institute Genomics Platform"/>
            <consortium name="The Broad Institute Genome Sequencing Center for Infectious Disease"/>
            <person name="Wu L."/>
            <person name="Ma J."/>
        </authorList>
    </citation>
    <scope>NUCLEOTIDE SEQUENCE [LARGE SCALE GENOMIC DNA]</scope>
    <source>
        <strain evidence="3">JCM 18303</strain>
    </source>
</reference>
<dbReference type="Gene3D" id="1.10.3210.10">
    <property type="entry name" value="Hypothetical protein af1432"/>
    <property type="match status" value="1"/>
</dbReference>
<dbReference type="InterPro" id="IPR006674">
    <property type="entry name" value="HD_domain"/>
</dbReference>
<comment type="caution">
    <text evidence="2">The sequence shown here is derived from an EMBL/GenBank/DDBJ whole genome shotgun (WGS) entry which is preliminary data.</text>
</comment>
<dbReference type="PANTHER" id="PTHR35569">
    <property type="entry name" value="CYANAMIDE HYDRATASE DDI2-RELATED"/>
    <property type="match status" value="1"/>
</dbReference>
<dbReference type="CDD" id="cd00077">
    <property type="entry name" value="HDc"/>
    <property type="match status" value="1"/>
</dbReference>
<name>A0ABP9QLB9_9PSEU</name>
<protein>
    <submittedName>
        <fullName evidence="2">HD domain-containing protein</fullName>
    </submittedName>
</protein>
<dbReference type="PANTHER" id="PTHR35569:SF1">
    <property type="entry name" value="CYANAMIDE HYDRATASE DDI2-RELATED"/>
    <property type="match status" value="1"/>
</dbReference>
<dbReference type="InterPro" id="IPR003607">
    <property type="entry name" value="HD/PDEase_dom"/>
</dbReference>
<accession>A0ABP9QLB9</accession>
<dbReference type="SUPFAM" id="SSF109604">
    <property type="entry name" value="HD-domain/PDEase-like"/>
    <property type="match status" value="1"/>
</dbReference>
<evidence type="ECO:0000313" key="2">
    <source>
        <dbReference type="EMBL" id="GAA5163881.1"/>
    </source>
</evidence>
<dbReference type="EMBL" id="BAABJP010000030">
    <property type="protein sequence ID" value="GAA5163881.1"/>
    <property type="molecule type" value="Genomic_DNA"/>
</dbReference>
<dbReference type="RefSeq" id="WP_345703133.1">
    <property type="nucleotide sequence ID" value="NZ_BAABJP010000030.1"/>
</dbReference>
<evidence type="ECO:0000313" key="3">
    <source>
        <dbReference type="Proteomes" id="UP001428817"/>
    </source>
</evidence>
<evidence type="ECO:0000259" key="1">
    <source>
        <dbReference type="SMART" id="SM00471"/>
    </source>
</evidence>
<keyword evidence="3" id="KW-1185">Reference proteome</keyword>
<proteinExistence type="predicted"/>
<sequence length="217" mass="22854">MTSNAPAAPVLALPESPLAAEAIALVHAHESAPVANHSIRSYLFARLVAAHRGATAGVDYDDQLLLLACVLHDMGLTERGNRDQRFEVDGADTAAEFLTEHGMPAAEVDVVWEAIALHTSFGIVERRGVICQLTSAGIGMDFGLGAEILSAEDAEAIHAAHPRLSMASSLADAITAQAQDRPEKAPLYSLTANLLRERGEGGPTLMEQVAGGSRWGN</sequence>
<dbReference type="Pfam" id="PF01966">
    <property type="entry name" value="HD"/>
    <property type="match status" value="1"/>
</dbReference>